<comment type="caution">
    <text evidence="2">The sequence shown here is derived from an EMBL/GenBank/DDBJ whole genome shotgun (WGS) entry which is preliminary data.</text>
</comment>
<evidence type="ECO:0000256" key="1">
    <source>
        <dbReference type="SAM" id="MobiDB-lite"/>
    </source>
</evidence>
<reference evidence="3" key="1">
    <citation type="submission" date="2024-07" db="EMBL/GenBank/DDBJ databases">
        <title>Two chromosome-level genome assemblies of Korean endemic species Abeliophyllum distichum and Forsythia ovata (Oleaceae).</title>
        <authorList>
            <person name="Jang H."/>
        </authorList>
    </citation>
    <scope>NUCLEOTIDE SEQUENCE [LARGE SCALE GENOMIC DNA]</scope>
</reference>
<gene>
    <name evidence="2" type="ORF">Fot_04051</name>
</gene>
<feature type="region of interest" description="Disordered" evidence="1">
    <location>
        <begin position="38"/>
        <end position="63"/>
    </location>
</feature>
<keyword evidence="3" id="KW-1185">Reference proteome</keyword>
<name>A0ABD1XBI1_9LAMI</name>
<dbReference type="EMBL" id="JBFOLJ010000001">
    <property type="protein sequence ID" value="KAL2559312.1"/>
    <property type="molecule type" value="Genomic_DNA"/>
</dbReference>
<evidence type="ECO:0000313" key="3">
    <source>
        <dbReference type="Proteomes" id="UP001604277"/>
    </source>
</evidence>
<accession>A0ABD1XBI1</accession>
<protein>
    <submittedName>
        <fullName evidence="2">Uncharacterized protein</fullName>
    </submittedName>
</protein>
<dbReference type="Proteomes" id="UP001604277">
    <property type="component" value="Unassembled WGS sequence"/>
</dbReference>
<dbReference type="AlphaFoldDB" id="A0ABD1XBI1"/>
<feature type="region of interest" description="Disordered" evidence="1">
    <location>
        <begin position="1"/>
        <end position="20"/>
    </location>
</feature>
<organism evidence="2 3">
    <name type="scientific">Forsythia ovata</name>
    <dbReference type="NCBI Taxonomy" id="205694"/>
    <lineage>
        <taxon>Eukaryota</taxon>
        <taxon>Viridiplantae</taxon>
        <taxon>Streptophyta</taxon>
        <taxon>Embryophyta</taxon>
        <taxon>Tracheophyta</taxon>
        <taxon>Spermatophyta</taxon>
        <taxon>Magnoliopsida</taxon>
        <taxon>eudicotyledons</taxon>
        <taxon>Gunneridae</taxon>
        <taxon>Pentapetalae</taxon>
        <taxon>asterids</taxon>
        <taxon>lamiids</taxon>
        <taxon>Lamiales</taxon>
        <taxon>Oleaceae</taxon>
        <taxon>Forsythieae</taxon>
        <taxon>Forsythia</taxon>
    </lineage>
</organism>
<proteinExistence type="predicted"/>
<evidence type="ECO:0000313" key="2">
    <source>
        <dbReference type="EMBL" id="KAL2559312.1"/>
    </source>
</evidence>
<sequence>MGRALEEEFTDESTGKVPKAKLPTCVRGPLTRRVVNRGMCTSGRDLRKRANRPTHRTDPNNISVKICPHTKIEPVLLEDFSPRHLKSYQLAYAPESLENSNS</sequence>